<organism evidence="1 2">
    <name type="scientific">Nitrosomonas communis</name>
    <dbReference type="NCBI Taxonomy" id="44574"/>
    <lineage>
        <taxon>Bacteria</taxon>
        <taxon>Pseudomonadati</taxon>
        <taxon>Pseudomonadota</taxon>
        <taxon>Betaproteobacteria</taxon>
        <taxon>Nitrosomonadales</taxon>
        <taxon>Nitrosomonadaceae</taxon>
        <taxon>Nitrosomonas</taxon>
    </lineage>
</organism>
<accession>A0A1I4J3Z9</accession>
<evidence type="ECO:0000313" key="2">
    <source>
        <dbReference type="Proteomes" id="UP000183287"/>
    </source>
</evidence>
<dbReference type="AlphaFoldDB" id="A0A1I4J3Z9"/>
<keyword evidence="2" id="KW-1185">Reference proteome</keyword>
<name>A0A1I4J3Z9_9PROT</name>
<dbReference type="InterPro" id="IPR053728">
    <property type="entry name" value="Alginate_Permeability_Chnl"/>
</dbReference>
<sequence>MFGPFFLPTFFSPAGFRMNLTPVPNVRLMMSHRAYWLADKRGAFVGSGLQDPTGRAGSFLGHMLDVSIGWDPQWSFLKRVSFDIGFSHIFKGNYFDKVPNSPGGKDTNYGYTMATIKF</sequence>
<gene>
    <name evidence="1" type="ORF">SAMN05421863_1001164</name>
</gene>
<dbReference type="EMBL" id="FOUB01000001">
    <property type="protein sequence ID" value="SFL60816.1"/>
    <property type="molecule type" value="Genomic_DNA"/>
</dbReference>
<dbReference type="Gene3D" id="2.40.160.100">
    <property type="match status" value="1"/>
</dbReference>
<evidence type="ECO:0000313" key="1">
    <source>
        <dbReference type="EMBL" id="SFL60816.1"/>
    </source>
</evidence>
<proteinExistence type="predicted"/>
<dbReference type="Proteomes" id="UP000183287">
    <property type="component" value="Unassembled WGS sequence"/>
</dbReference>
<protein>
    <submittedName>
        <fullName evidence="1">Alginate export</fullName>
    </submittedName>
</protein>
<reference evidence="2" key="1">
    <citation type="submission" date="2016-10" db="EMBL/GenBank/DDBJ databases">
        <authorList>
            <person name="Varghese N."/>
            <person name="Submissions S."/>
        </authorList>
    </citation>
    <scope>NUCLEOTIDE SEQUENCE [LARGE SCALE GENOMIC DNA]</scope>
    <source>
        <strain evidence="2">Nm44</strain>
    </source>
</reference>